<reference evidence="16 17" key="1">
    <citation type="journal article" date="2006" name="Science">
        <title>Phytophthora genome sequences uncover evolutionary origins and mechanisms of pathogenesis.</title>
        <authorList>
            <person name="Tyler B.M."/>
            <person name="Tripathy S."/>
            <person name="Zhang X."/>
            <person name="Dehal P."/>
            <person name="Jiang R.H."/>
            <person name="Aerts A."/>
            <person name="Arredondo F.D."/>
            <person name="Baxter L."/>
            <person name="Bensasson D."/>
            <person name="Beynon J.L."/>
            <person name="Chapman J."/>
            <person name="Damasceno C.M."/>
            <person name="Dorrance A.E."/>
            <person name="Dou D."/>
            <person name="Dickerman A.W."/>
            <person name="Dubchak I.L."/>
            <person name="Garbelotto M."/>
            <person name="Gijzen M."/>
            <person name="Gordon S.G."/>
            <person name="Govers F."/>
            <person name="Grunwald N.J."/>
            <person name="Huang W."/>
            <person name="Ivors K.L."/>
            <person name="Jones R.W."/>
            <person name="Kamoun S."/>
            <person name="Krampis K."/>
            <person name="Lamour K.H."/>
            <person name="Lee M.K."/>
            <person name="McDonald W.H."/>
            <person name="Medina M."/>
            <person name="Meijer H.J."/>
            <person name="Nordberg E.K."/>
            <person name="Maclean D.J."/>
            <person name="Ospina-Giraldo M.D."/>
            <person name="Morris P.F."/>
            <person name="Phuntumart V."/>
            <person name="Putnam N.H."/>
            <person name="Rash S."/>
            <person name="Rose J.K."/>
            <person name="Sakihama Y."/>
            <person name="Salamov A.A."/>
            <person name="Savidor A."/>
            <person name="Scheuring C.F."/>
            <person name="Smith B.M."/>
            <person name="Sobral B.W."/>
            <person name="Terry A."/>
            <person name="Torto-Alalibo T.A."/>
            <person name="Win J."/>
            <person name="Xu Z."/>
            <person name="Zhang H."/>
            <person name="Grigoriev I.V."/>
            <person name="Rokhsar D.S."/>
            <person name="Boore J.L."/>
        </authorList>
    </citation>
    <scope>NUCLEOTIDE SEQUENCE [LARGE SCALE GENOMIC DNA]</scope>
    <source>
        <strain evidence="16 17">P6497</strain>
    </source>
</reference>
<dbReference type="AlphaFoldDB" id="G4ZUY3"/>
<evidence type="ECO:0000256" key="7">
    <source>
        <dbReference type="ARBA" id="ARBA00022723"/>
    </source>
</evidence>
<proteinExistence type="inferred from homology"/>
<dbReference type="EMBL" id="JH159156">
    <property type="protein sequence ID" value="EGZ13607.1"/>
    <property type="molecule type" value="Genomic_DNA"/>
</dbReference>
<accession>G4ZUY3</accession>
<comment type="subcellular location">
    <subcellularLocation>
        <location evidence="3">Membrane</location>
        <topology evidence="3">Multi-pass membrane protein</topology>
    </subcellularLocation>
</comment>
<feature type="compositionally biased region" description="Polar residues" evidence="13">
    <location>
        <begin position="654"/>
        <end position="675"/>
    </location>
</feature>
<dbReference type="PROSITE" id="PS00629">
    <property type="entry name" value="IMP_1"/>
    <property type="match status" value="1"/>
</dbReference>
<feature type="transmembrane region" description="Helical" evidence="14">
    <location>
        <begin position="380"/>
        <end position="400"/>
    </location>
</feature>
<keyword evidence="11 14" id="KW-0472">Membrane</keyword>
<dbReference type="PROSITE" id="PS00630">
    <property type="entry name" value="IMP_2"/>
    <property type="match status" value="1"/>
</dbReference>
<evidence type="ECO:0000256" key="8">
    <source>
        <dbReference type="ARBA" id="ARBA00022801"/>
    </source>
</evidence>
<evidence type="ECO:0000256" key="12">
    <source>
        <dbReference type="PIRSR" id="PIRSR600760-2"/>
    </source>
</evidence>
<feature type="transmembrane region" description="Helical" evidence="14">
    <location>
        <begin position="481"/>
        <end position="500"/>
    </location>
</feature>
<feature type="binding site" evidence="12">
    <location>
        <position position="102"/>
    </location>
    <ligand>
        <name>Mg(2+)</name>
        <dbReference type="ChEBI" id="CHEBI:18420"/>
        <label>1</label>
        <note>catalytic</note>
    </ligand>
</feature>
<evidence type="ECO:0000313" key="17">
    <source>
        <dbReference type="Proteomes" id="UP000002640"/>
    </source>
</evidence>
<dbReference type="Proteomes" id="UP000002640">
    <property type="component" value="Unassembled WGS sequence"/>
</dbReference>
<evidence type="ECO:0000256" key="14">
    <source>
        <dbReference type="SAM" id="Phobius"/>
    </source>
</evidence>
<feature type="transmembrane region" description="Helical" evidence="14">
    <location>
        <begin position="552"/>
        <end position="573"/>
    </location>
</feature>
<feature type="binding site" evidence="12">
    <location>
        <position position="72"/>
    </location>
    <ligand>
        <name>Mg(2+)</name>
        <dbReference type="ChEBI" id="CHEBI:18420"/>
        <label>1</label>
        <note>catalytic</note>
    </ligand>
</feature>
<feature type="binding site" evidence="12">
    <location>
        <position position="226"/>
    </location>
    <ligand>
        <name>Mg(2+)</name>
        <dbReference type="ChEBI" id="CHEBI:18420"/>
        <label>1</label>
        <note>catalytic</note>
    </ligand>
</feature>
<dbReference type="SMR" id="G4ZUY3"/>
<dbReference type="InterPro" id="IPR000760">
    <property type="entry name" value="Inositol_monophosphatase-like"/>
</dbReference>
<dbReference type="GO" id="GO:0008934">
    <property type="term" value="F:inositol monophosphate 1-phosphatase activity"/>
    <property type="evidence" value="ECO:0007669"/>
    <property type="project" value="InterPro"/>
</dbReference>
<keyword evidence="7 12" id="KW-0479">Metal-binding</keyword>
<feature type="domain" description="EXS" evidence="15">
    <location>
        <begin position="434"/>
        <end position="634"/>
    </location>
</feature>
<feature type="region of interest" description="Disordered" evidence="13">
    <location>
        <begin position="633"/>
        <end position="683"/>
    </location>
</feature>
<gene>
    <name evidence="16" type="ORF">PHYSODRAFT_547143</name>
</gene>
<comment type="similarity">
    <text evidence="4">Belongs to the inositol monophosphatase superfamily.</text>
</comment>
<dbReference type="GO" id="GO:0046854">
    <property type="term" value="P:phosphatidylinositol phosphate biosynthetic process"/>
    <property type="evidence" value="ECO:0007669"/>
    <property type="project" value="InterPro"/>
</dbReference>
<evidence type="ECO:0000256" key="13">
    <source>
        <dbReference type="SAM" id="MobiDB-lite"/>
    </source>
</evidence>
<dbReference type="InParanoid" id="G4ZUY3"/>
<dbReference type="EC" id="3.1.3.25" evidence="5"/>
<dbReference type="GeneID" id="20662620"/>
<comment type="catalytic activity">
    <reaction evidence="1">
        <text>a myo-inositol phosphate + H2O = myo-inositol + phosphate</text>
        <dbReference type="Rhea" id="RHEA:24056"/>
        <dbReference type="ChEBI" id="CHEBI:15377"/>
        <dbReference type="ChEBI" id="CHEBI:17268"/>
        <dbReference type="ChEBI" id="CHEBI:43474"/>
        <dbReference type="ChEBI" id="CHEBI:84139"/>
        <dbReference type="EC" id="3.1.3.25"/>
    </reaction>
</comment>
<dbReference type="Gene3D" id="3.30.540.10">
    <property type="entry name" value="Fructose-1,6-Bisphosphatase, subunit A, domain 1"/>
    <property type="match status" value="1"/>
</dbReference>
<feature type="transmembrane region" description="Helical" evidence="14">
    <location>
        <begin position="298"/>
        <end position="321"/>
    </location>
</feature>
<evidence type="ECO:0000256" key="10">
    <source>
        <dbReference type="ARBA" id="ARBA00022989"/>
    </source>
</evidence>
<feature type="compositionally biased region" description="Acidic residues" evidence="13">
    <location>
        <begin position="634"/>
        <end position="643"/>
    </location>
</feature>
<evidence type="ECO:0000256" key="3">
    <source>
        <dbReference type="ARBA" id="ARBA00004141"/>
    </source>
</evidence>
<dbReference type="Pfam" id="PF03124">
    <property type="entry name" value="EXS"/>
    <property type="match status" value="1"/>
</dbReference>
<feature type="transmembrane region" description="Helical" evidence="14">
    <location>
        <begin position="506"/>
        <end position="531"/>
    </location>
</feature>
<keyword evidence="6 14" id="KW-0812">Transmembrane</keyword>
<evidence type="ECO:0000256" key="6">
    <source>
        <dbReference type="ARBA" id="ARBA00022692"/>
    </source>
</evidence>
<organism evidence="16 17">
    <name type="scientific">Phytophthora sojae (strain P6497)</name>
    <name type="common">Soybean stem and root rot agent</name>
    <name type="synonym">Phytophthora megasperma f. sp. glycines</name>
    <dbReference type="NCBI Taxonomy" id="1094619"/>
    <lineage>
        <taxon>Eukaryota</taxon>
        <taxon>Sar</taxon>
        <taxon>Stramenopiles</taxon>
        <taxon>Oomycota</taxon>
        <taxon>Peronosporomycetes</taxon>
        <taxon>Peronosporales</taxon>
        <taxon>Peronosporaceae</taxon>
        <taxon>Phytophthora</taxon>
    </lineage>
</organism>
<dbReference type="GO" id="GO:0007165">
    <property type="term" value="P:signal transduction"/>
    <property type="evidence" value="ECO:0007669"/>
    <property type="project" value="TreeGrafter"/>
</dbReference>
<dbReference type="OMA" id="PDKPQAM"/>
<evidence type="ECO:0000256" key="1">
    <source>
        <dbReference type="ARBA" id="ARBA00001033"/>
    </source>
</evidence>
<name>G4ZUY3_PHYSP</name>
<dbReference type="Pfam" id="PF00459">
    <property type="entry name" value="Inositol_P"/>
    <property type="match status" value="1"/>
</dbReference>
<comment type="cofactor">
    <cofactor evidence="2 12">
        <name>Mg(2+)</name>
        <dbReference type="ChEBI" id="CHEBI:18420"/>
    </cofactor>
</comment>
<dbReference type="GO" id="GO:0046872">
    <property type="term" value="F:metal ion binding"/>
    <property type="evidence" value="ECO:0007669"/>
    <property type="project" value="UniProtKB-KW"/>
</dbReference>
<dbReference type="PANTHER" id="PTHR20854:SF4">
    <property type="entry name" value="INOSITOL-1-MONOPHOSPHATASE-RELATED"/>
    <property type="match status" value="1"/>
</dbReference>
<dbReference type="GO" id="GO:0006020">
    <property type="term" value="P:inositol metabolic process"/>
    <property type="evidence" value="ECO:0007669"/>
    <property type="project" value="TreeGrafter"/>
</dbReference>
<feature type="binding site" evidence="12">
    <location>
        <position position="99"/>
    </location>
    <ligand>
        <name>Mg(2+)</name>
        <dbReference type="ChEBI" id="CHEBI:18420"/>
        <label>1</label>
        <note>catalytic</note>
    </ligand>
</feature>
<dbReference type="InterPro" id="IPR004342">
    <property type="entry name" value="EXS_C"/>
</dbReference>
<dbReference type="InterPro" id="IPR033942">
    <property type="entry name" value="IMPase"/>
</dbReference>
<dbReference type="PROSITE" id="PS51380">
    <property type="entry name" value="EXS"/>
    <property type="match status" value="1"/>
</dbReference>
<dbReference type="InterPro" id="IPR020583">
    <property type="entry name" value="Inositol_monoP_metal-BS"/>
</dbReference>
<feature type="transmembrane region" description="Helical" evidence="14">
    <location>
        <begin position="342"/>
        <end position="360"/>
    </location>
</feature>
<dbReference type="Gene3D" id="3.40.190.80">
    <property type="match status" value="1"/>
</dbReference>
<dbReference type="STRING" id="1094619.G4ZUY3"/>
<dbReference type="CDD" id="cd01639">
    <property type="entry name" value="IMPase"/>
    <property type="match status" value="1"/>
</dbReference>
<dbReference type="FunFam" id="3.30.540.10:FF:000013">
    <property type="entry name" value="Inositol-1-monophosphatase"/>
    <property type="match status" value="1"/>
</dbReference>
<dbReference type="KEGG" id="psoj:PHYSODRAFT_547143"/>
<dbReference type="RefSeq" id="XP_009531036.1">
    <property type="nucleotide sequence ID" value="XM_009532741.1"/>
</dbReference>
<dbReference type="PANTHER" id="PTHR20854">
    <property type="entry name" value="INOSITOL MONOPHOSPHATASE"/>
    <property type="match status" value="1"/>
</dbReference>
<feature type="binding site" evidence="12">
    <location>
        <position position="101"/>
    </location>
    <ligand>
        <name>Mg(2+)</name>
        <dbReference type="ChEBI" id="CHEBI:18420"/>
        <label>1</label>
        <note>catalytic</note>
    </ligand>
</feature>
<evidence type="ECO:0000256" key="4">
    <source>
        <dbReference type="ARBA" id="ARBA00009759"/>
    </source>
</evidence>
<keyword evidence="17" id="KW-1185">Reference proteome</keyword>
<dbReference type="PRINTS" id="PR00377">
    <property type="entry name" value="IMPHPHTASES"/>
</dbReference>
<sequence>MAAPSDVSAMLDVAIAAARAAGAHMKSHLSTSRVEKTKSSKDDLVTVVDKQCQDLVFATIKQSFPTHEFLGEENVAPGSEASARALRELASKEWLWIVDPIDGTTNFVHHRPASVVSVACAHLGDVVVGVIYDPYRDELFTAQQGEGTFLNGQPARVSHEASFSEALVGFGIGTKDSVRLPMLDCAREFSAKCRGLRLQGAAAIELAWTAAGRQSAFYELDLNSWDVAAGALLVKEAGGHVTNSDGTPFSLSTRNIVVSNNKGDIHASMLELIKKADAVNVRKAMEQQLPAPYQVNTWFFVCGPLAVNTFLLGLAANLHVFKKHNLAFDRVMDMRPDEVPTARGVLKTALAMTLLQLLLFNGEAARRGDAFGVDETRMEMLLLGYAFVAAALLLCPLDVLHYKFRMFVLRKLARCFWPFQHFSFKLPAHATPFIEVFMADGMTSLSKFIQDLIRATQCLISFQRTTSMNDRFLHLLNTMKYCSSLLVISVGAYPMLMGLARPEQSSFFLLCAVFNSLYSFLWDVVMDWGLGQPKLPRRVAFLRHQLTYRPRKIYYVIIAVDFVLRIMWVTKWWDWMHRGVHFKLVSQVAEVVRRIIWNFVRVEWQCIKLDILGTKKLSADSLELEDIIEKMPLMEEDEDDDVEDMKPRMRPVSRPNSFSAENSGTETSSTLSQSPPRDGNGGELLLQAMRNAANSENAAPGANAEGAQHDEIIAPAAITVASYPDKPQAMLISGGDLTASTHLRRDSSPNKATTSSADGAVVDEM</sequence>
<dbReference type="InterPro" id="IPR020550">
    <property type="entry name" value="Inositol_monophosphatase_CS"/>
</dbReference>
<evidence type="ECO:0000256" key="11">
    <source>
        <dbReference type="ARBA" id="ARBA00023136"/>
    </source>
</evidence>
<evidence type="ECO:0000259" key="15">
    <source>
        <dbReference type="PROSITE" id="PS51380"/>
    </source>
</evidence>
<evidence type="ECO:0000313" key="16">
    <source>
        <dbReference type="EMBL" id="EGZ13607.1"/>
    </source>
</evidence>
<evidence type="ECO:0000256" key="5">
    <source>
        <dbReference type="ARBA" id="ARBA00013106"/>
    </source>
</evidence>
<dbReference type="GO" id="GO:0016020">
    <property type="term" value="C:membrane"/>
    <property type="evidence" value="ECO:0007669"/>
    <property type="project" value="UniProtKB-SubCell"/>
</dbReference>
<keyword evidence="10 14" id="KW-1133">Transmembrane helix</keyword>
<keyword evidence="8" id="KW-0378">Hydrolase</keyword>
<protein>
    <recommendedName>
        <fullName evidence="5">inositol-phosphate phosphatase</fullName>
        <ecNumber evidence="5">3.1.3.25</ecNumber>
    </recommendedName>
</protein>
<feature type="region of interest" description="Disordered" evidence="13">
    <location>
        <begin position="734"/>
        <end position="765"/>
    </location>
</feature>
<dbReference type="SUPFAM" id="SSF56655">
    <property type="entry name" value="Carbohydrate phosphatase"/>
    <property type="match status" value="1"/>
</dbReference>
<keyword evidence="9 12" id="KW-0460">Magnesium</keyword>
<evidence type="ECO:0000256" key="9">
    <source>
        <dbReference type="ARBA" id="ARBA00022842"/>
    </source>
</evidence>
<evidence type="ECO:0000256" key="2">
    <source>
        <dbReference type="ARBA" id="ARBA00001946"/>
    </source>
</evidence>